<evidence type="ECO:0000313" key="1">
    <source>
        <dbReference type="EMBL" id="GFH33381.1"/>
    </source>
</evidence>
<dbReference type="Proteomes" id="UP000485058">
    <property type="component" value="Unassembled WGS sequence"/>
</dbReference>
<comment type="caution">
    <text evidence="1">The sequence shown here is derived from an EMBL/GenBank/DDBJ whole genome shotgun (WGS) entry which is preliminary data.</text>
</comment>
<protein>
    <submittedName>
        <fullName evidence="1">Uncharacterized protein</fullName>
    </submittedName>
</protein>
<name>A0A6A0AMB4_HAELA</name>
<proteinExistence type="predicted"/>
<organism evidence="1 2">
    <name type="scientific">Haematococcus lacustris</name>
    <name type="common">Green alga</name>
    <name type="synonym">Haematococcus pluvialis</name>
    <dbReference type="NCBI Taxonomy" id="44745"/>
    <lineage>
        <taxon>Eukaryota</taxon>
        <taxon>Viridiplantae</taxon>
        <taxon>Chlorophyta</taxon>
        <taxon>core chlorophytes</taxon>
        <taxon>Chlorophyceae</taxon>
        <taxon>CS clade</taxon>
        <taxon>Chlamydomonadales</taxon>
        <taxon>Haematococcaceae</taxon>
        <taxon>Haematococcus</taxon>
    </lineage>
</organism>
<dbReference type="AlphaFoldDB" id="A0A6A0AMB4"/>
<keyword evidence="2" id="KW-1185">Reference proteome</keyword>
<dbReference type="EMBL" id="BLLF01008439">
    <property type="protein sequence ID" value="GFH33381.1"/>
    <property type="molecule type" value="Genomic_DNA"/>
</dbReference>
<gene>
    <name evidence="1" type="ORF">HaLaN_32747</name>
</gene>
<feature type="non-terminal residue" evidence="1">
    <location>
        <position position="76"/>
    </location>
</feature>
<reference evidence="1 2" key="1">
    <citation type="submission" date="2020-02" db="EMBL/GenBank/DDBJ databases">
        <title>Draft genome sequence of Haematococcus lacustris strain NIES-144.</title>
        <authorList>
            <person name="Morimoto D."/>
            <person name="Nakagawa S."/>
            <person name="Yoshida T."/>
            <person name="Sawayama S."/>
        </authorList>
    </citation>
    <scope>NUCLEOTIDE SEQUENCE [LARGE SCALE GENOMIC DNA]</scope>
    <source>
        <strain evidence="1 2">NIES-144</strain>
    </source>
</reference>
<evidence type="ECO:0000313" key="2">
    <source>
        <dbReference type="Proteomes" id="UP000485058"/>
    </source>
</evidence>
<sequence length="76" mass="8363">MEGDPEPATTPALDTWTPYLRDDLQRVAGEVASTAGIQVDTAWLVVHEEMATLMPEFKQTQADVGLQASLARYQDD</sequence>
<accession>A0A6A0AMB4</accession>